<dbReference type="GO" id="GO:0005634">
    <property type="term" value="C:nucleus"/>
    <property type="evidence" value="ECO:0007669"/>
    <property type="project" value="TreeGrafter"/>
</dbReference>
<dbReference type="GO" id="GO:0003677">
    <property type="term" value="F:DNA binding"/>
    <property type="evidence" value="ECO:0007669"/>
    <property type="project" value="UniProtKB-KW"/>
</dbReference>
<keyword evidence="3" id="KW-1185">Reference proteome</keyword>
<dbReference type="SUPFAM" id="SSF46689">
    <property type="entry name" value="Homeodomain-like"/>
    <property type="match status" value="1"/>
</dbReference>
<dbReference type="InterPro" id="IPR004875">
    <property type="entry name" value="DDE_SF_endonuclease_dom"/>
</dbReference>
<dbReference type="PROSITE" id="PS51253">
    <property type="entry name" value="HTH_CENPB"/>
    <property type="match status" value="1"/>
</dbReference>
<name>A0A6P8H9H5_ACTTE</name>
<dbReference type="AlphaFoldDB" id="A0A6P8H9H5"/>
<dbReference type="PANTHER" id="PTHR19303:SF73">
    <property type="entry name" value="PROTEIN PDC2"/>
    <property type="match status" value="1"/>
</dbReference>
<dbReference type="SMART" id="SM00674">
    <property type="entry name" value="CENPB"/>
    <property type="match status" value="1"/>
</dbReference>
<gene>
    <name evidence="4" type="primary">LOC116286931</name>
</gene>
<dbReference type="KEGG" id="aten:116286931"/>
<dbReference type="Pfam" id="PF03221">
    <property type="entry name" value="HTH_Tnp_Tc5"/>
    <property type="match status" value="1"/>
</dbReference>
<sequence length="399" mass="45898">MSIYWPHDFVPGAPAVTFEKLEMADFVVGYLTMIKPYKPRLKDAMLQLLERYSEEGNLRGRVREKQQRPERFNNNCKYERLNDLTWQWFQRARSKNIPISGPIIQEKACQFAKELDIANFKGSNSWLDRWKPCYYIKAFQICGESAEVDTETVDEYKQRIPGIVEEYLPENIFNCDETGLYFRALPNKSLSAKGENTKGTKASKEKVTMFACSATGEKLKPLVIGKSRKPRCFKNINTEQLPVTYVNSKKAWMTNDIFISWIKDVNKEMKKKRRHILMFLDNASSHGSDDYELSNVTLKFLPPNTTSHLQLLDQGIIRAFKARYKKHLSRSLLSKIDDAEGATALCKEITLLDCVNWISKSWTETNPTAITKCFAASGFSTVNEDENSSTEEEDNDIPL</sequence>
<dbReference type="FunCoup" id="A0A6P8H9H5">
    <property type="interactions" value="358"/>
</dbReference>
<dbReference type="Proteomes" id="UP000515163">
    <property type="component" value="Unplaced"/>
</dbReference>
<evidence type="ECO:0000313" key="3">
    <source>
        <dbReference type="Proteomes" id="UP000515163"/>
    </source>
</evidence>
<dbReference type="RefSeq" id="XP_031549387.1">
    <property type="nucleotide sequence ID" value="XM_031693527.1"/>
</dbReference>
<dbReference type="OrthoDB" id="5988057at2759"/>
<reference evidence="4" key="1">
    <citation type="submission" date="2025-08" db="UniProtKB">
        <authorList>
            <consortium name="RefSeq"/>
        </authorList>
    </citation>
    <scope>IDENTIFICATION</scope>
    <source>
        <tissue evidence="4">Tentacle</tissue>
    </source>
</reference>
<evidence type="ECO:0000313" key="4">
    <source>
        <dbReference type="RefSeq" id="XP_031549387.1"/>
    </source>
</evidence>
<dbReference type="GeneID" id="116286931"/>
<dbReference type="InParanoid" id="A0A6P8H9H5"/>
<dbReference type="InterPro" id="IPR006600">
    <property type="entry name" value="HTH_CenpB_DNA-bd_dom"/>
</dbReference>
<dbReference type="InterPro" id="IPR009057">
    <property type="entry name" value="Homeodomain-like_sf"/>
</dbReference>
<organism evidence="3 4">
    <name type="scientific">Actinia tenebrosa</name>
    <name type="common">Australian red waratah sea anemone</name>
    <dbReference type="NCBI Taxonomy" id="6105"/>
    <lineage>
        <taxon>Eukaryota</taxon>
        <taxon>Metazoa</taxon>
        <taxon>Cnidaria</taxon>
        <taxon>Anthozoa</taxon>
        <taxon>Hexacorallia</taxon>
        <taxon>Actiniaria</taxon>
        <taxon>Actiniidae</taxon>
        <taxon>Actinia</taxon>
    </lineage>
</organism>
<accession>A0A6P8H9H5</accession>
<feature type="domain" description="HTH CENPB-type" evidence="2">
    <location>
        <begin position="69"/>
        <end position="140"/>
    </location>
</feature>
<evidence type="ECO:0000259" key="2">
    <source>
        <dbReference type="PROSITE" id="PS51253"/>
    </source>
</evidence>
<protein>
    <submittedName>
        <fullName evidence="4">Tigger transposable element-derived protein 6-like</fullName>
    </submittedName>
</protein>
<dbReference type="Gene3D" id="1.10.10.60">
    <property type="entry name" value="Homeodomain-like"/>
    <property type="match status" value="1"/>
</dbReference>
<proteinExistence type="predicted"/>
<dbReference type="InterPro" id="IPR050863">
    <property type="entry name" value="CenT-Element_Derived"/>
</dbReference>
<keyword evidence="1" id="KW-0238">DNA-binding</keyword>
<evidence type="ECO:0000256" key="1">
    <source>
        <dbReference type="ARBA" id="ARBA00023125"/>
    </source>
</evidence>
<dbReference type="PANTHER" id="PTHR19303">
    <property type="entry name" value="TRANSPOSON"/>
    <property type="match status" value="1"/>
</dbReference>
<dbReference type="Pfam" id="PF03184">
    <property type="entry name" value="DDE_1"/>
    <property type="match status" value="1"/>
</dbReference>